<feature type="region of interest" description="Disordered" evidence="6">
    <location>
        <begin position="257"/>
        <end position="280"/>
    </location>
</feature>
<evidence type="ECO:0000259" key="7">
    <source>
        <dbReference type="SMART" id="SM00415"/>
    </source>
</evidence>
<accession>A0AAJ0DH15</accession>
<evidence type="ECO:0000256" key="4">
    <source>
        <dbReference type="ARBA" id="ARBA00023242"/>
    </source>
</evidence>
<feature type="region of interest" description="Disordered" evidence="6">
    <location>
        <begin position="593"/>
        <end position="623"/>
    </location>
</feature>
<dbReference type="EMBL" id="JAWDJX010000014">
    <property type="protein sequence ID" value="KAK3053722.1"/>
    <property type="molecule type" value="Genomic_DNA"/>
</dbReference>
<dbReference type="SMART" id="SM00415">
    <property type="entry name" value="HSF"/>
    <property type="match status" value="1"/>
</dbReference>
<feature type="compositionally biased region" description="Polar residues" evidence="6">
    <location>
        <begin position="431"/>
        <end position="453"/>
    </location>
</feature>
<reference evidence="8" key="1">
    <citation type="submission" date="2023-04" db="EMBL/GenBank/DDBJ databases">
        <title>Black Yeasts Isolated from many extreme environments.</title>
        <authorList>
            <person name="Coleine C."/>
            <person name="Stajich J.E."/>
            <person name="Selbmann L."/>
        </authorList>
    </citation>
    <scope>NUCLEOTIDE SEQUENCE</scope>
    <source>
        <strain evidence="8">CCFEE 5312</strain>
    </source>
</reference>
<keyword evidence="3" id="KW-0238">DNA-binding</keyword>
<feature type="compositionally biased region" description="Low complexity" evidence="6">
    <location>
        <begin position="714"/>
        <end position="725"/>
    </location>
</feature>
<comment type="similarity">
    <text evidence="2 5">Belongs to the HSF family.</text>
</comment>
<dbReference type="InterPro" id="IPR036388">
    <property type="entry name" value="WH-like_DNA-bd_sf"/>
</dbReference>
<evidence type="ECO:0000256" key="6">
    <source>
        <dbReference type="SAM" id="MobiDB-lite"/>
    </source>
</evidence>
<evidence type="ECO:0000256" key="2">
    <source>
        <dbReference type="ARBA" id="ARBA00006403"/>
    </source>
</evidence>
<feature type="compositionally biased region" description="Polar residues" evidence="6">
    <location>
        <begin position="462"/>
        <end position="478"/>
    </location>
</feature>
<feature type="region of interest" description="Disordered" evidence="6">
    <location>
        <begin position="685"/>
        <end position="737"/>
    </location>
</feature>
<evidence type="ECO:0000256" key="5">
    <source>
        <dbReference type="RuleBase" id="RU004020"/>
    </source>
</evidence>
<dbReference type="FunFam" id="1.10.10.10:FF:000173">
    <property type="entry name" value="Heat shock transcription factor Hsf1"/>
    <property type="match status" value="1"/>
</dbReference>
<feature type="compositionally biased region" description="Low complexity" evidence="6">
    <location>
        <begin position="12"/>
        <end position="28"/>
    </location>
</feature>
<dbReference type="Proteomes" id="UP001271007">
    <property type="component" value="Unassembled WGS sequence"/>
</dbReference>
<organism evidence="8 9">
    <name type="scientific">Extremus antarcticus</name>
    <dbReference type="NCBI Taxonomy" id="702011"/>
    <lineage>
        <taxon>Eukaryota</taxon>
        <taxon>Fungi</taxon>
        <taxon>Dikarya</taxon>
        <taxon>Ascomycota</taxon>
        <taxon>Pezizomycotina</taxon>
        <taxon>Dothideomycetes</taxon>
        <taxon>Dothideomycetidae</taxon>
        <taxon>Mycosphaerellales</taxon>
        <taxon>Extremaceae</taxon>
        <taxon>Extremus</taxon>
    </lineage>
</organism>
<dbReference type="PRINTS" id="PR00056">
    <property type="entry name" value="HSFDOMAIN"/>
</dbReference>
<evidence type="ECO:0000313" key="8">
    <source>
        <dbReference type="EMBL" id="KAK3053722.1"/>
    </source>
</evidence>
<name>A0AAJ0DH15_9PEZI</name>
<feature type="compositionally biased region" description="Polar residues" evidence="6">
    <location>
        <begin position="551"/>
        <end position="564"/>
    </location>
</feature>
<feature type="compositionally biased region" description="Gly residues" evidence="6">
    <location>
        <begin position="704"/>
        <end position="713"/>
    </location>
</feature>
<comment type="subcellular location">
    <subcellularLocation>
        <location evidence="1">Nucleus</location>
    </subcellularLocation>
</comment>
<sequence>MQNTPQNRKRPAPGAQPVTQQQQPIPQSNYQYQQIPDNADFTNFDFSTPLPDPNYTTSAFDNNNLNAYGLNGGQPQTYQTNLPPAAPSTELVRRTRNQQVAVQNGQQEQWNGAAPTGSTEDEDEVELDRRADVAQKDGTAKRKQIPPFIQKLSSFLEGEDHTDLIRWSDDGKSFIVLDEDEFARTLIPELFKHNNYASFVRQLNMYGFHKTINITDGSLRQSEKARKGLKPPSMYSHKYFQRNRPKLLWLINKPGNKASAKRKRDGGIKEQYDSDDERQFSPVPESRIQELGAPNNTSLDLAQLPRNEIAAVRSEVNKLQTQQNYIKQMITQLKEQNDQFYRQASAFQALHDRHEDSINAILTFLATFYNRSLQGQGAQNLDNFLSNATAHRNQQHGSVVEEYTDSPPDPQANTQLQRYVKRPQLLLPGPNTATANQTLQPGSATTEPNSARASVSPPGDGSRTSVGPSNPQNASTAASPAVKAEAQTPTANDEMMSLINSVNANTQANTPNSTTASARDDFDLIVDQYQNLTGNPLTQQQRDSTLAAMMQGQNGPSAGNNNALTHPAPPALDLEKLRKNGNTIEQLQNLQKQNQQSLQELGRRLSPHSPTGNIPGLVRDVGQDPFDLTGAPGDYDPDNFINFDDNEWNGAGDDAEFDFGFDTSATGAAANNWTGNLDGAAGMDDGSEMFGSAPADGNLLAPAQGGGSVGSMGSGSPSPAGARVGEAGGSIKRQRRS</sequence>
<evidence type="ECO:0000256" key="1">
    <source>
        <dbReference type="ARBA" id="ARBA00004123"/>
    </source>
</evidence>
<feature type="region of interest" description="Disordered" evidence="6">
    <location>
        <begin position="426"/>
        <end position="489"/>
    </location>
</feature>
<dbReference type="Gene3D" id="1.10.10.10">
    <property type="entry name" value="Winged helix-like DNA-binding domain superfamily/Winged helix DNA-binding domain"/>
    <property type="match status" value="1"/>
</dbReference>
<feature type="region of interest" description="Disordered" evidence="6">
    <location>
        <begin position="392"/>
        <end position="413"/>
    </location>
</feature>
<feature type="region of interest" description="Disordered" evidence="6">
    <location>
        <begin position="39"/>
        <end position="58"/>
    </location>
</feature>
<evidence type="ECO:0000256" key="3">
    <source>
        <dbReference type="ARBA" id="ARBA00023125"/>
    </source>
</evidence>
<keyword evidence="9" id="KW-1185">Reference proteome</keyword>
<feature type="region of interest" description="Disordered" evidence="6">
    <location>
        <begin position="99"/>
        <end position="125"/>
    </location>
</feature>
<dbReference type="AlphaFoldDB" id="A0AAJ0DH15"/>
<evidence type="ECO:0000313" key="9">
    <source>
        <dbReference type="Proteomes" id="UP001271007"/>
    </source>
</evidence>
<gene>
    <name evidence="8" type="primary">CTA8</name>
    <name evidence="8" type="ORF">LTR09_005001</name>
</gene>
<keyword evidence="4" id="KW-0539">Nucleus</keyword>
<dbReference type="SUPFAM" id="SSF46785">
    <property type="entry name" value="Winged helix' DNA-binding domain"/>
    <property type="match status" value="1"/>
</dbReference>
<comment type="caution">
    <text evidence="8">The sequence shown here is derived from an EMBL/GenBank/DDBJ whole genome shotgun (WGS) entry which is preliminary data.</text>
</comment>
<dbReference type="InterPro" id="IPR036390">
    <property type="entry name" value="WH_DNA-bd_sf"/>
</dbReference>
<feature type="region of interest" description="Disordered" evidence="6">
    <location>
        <begin position="1"/>
        <end position="28"/>
    </location>
</feature>
<feature type="compositionally biased region" description="Low complexity" evidence="6">
    <location>
        <begin position="99"/>
        <end position="109"/>
    </location>
</feature>
<proteinExistence type="inferred from homology"/>
<dbReference type="PANTHER" id="PTHR10015">
    <property type="entry name" value="HEAT SHOCK TRANSCRIPTION FACTOR"/>
    <property type="match status" value="1"/>
</dbReference>
<feature type="region of interest" description="Disordered" evidence="6">
    <location>
        <begin position="550"/>
        <end position="569"/>
    </location>
</feature>
<dbReference type="GO" id="GO:0005634">
    <property type="term" value="C:nucleus"/>
    <property type="evidence" value="ECO:0007669"/>
    <property type="project" value="UniProtKB-SubCell"/>
</dbReference>
<keyword evidence="8" id="KW-0346">Stress response</keyword>
<dbReference type="PANTHER" id="PTHR10015:SF427">
    <property type="entry name" value="HEAT SHOCK FACTOR PROTEIN"/>
    <property type="match status" value="1"/>
</dbReference>
<dbReference type="GO" id="GO:0003700">
    <property type="term" value="F:DNA-binding transcription factor activity"/>
    <property type="evidence" value="ECO:0007669"/>
    <property type="project" value="InterPro"/>
</dbReference>
<dbReference type="GO" id="GO:0043565">
    <property type="term" value="F:sequence-specific DNA binding"/>
    <property type="evidence" value="ECO:0007669"/>
    <property type="project" value="InterPro"/>
</dbReference>
<dbReference type="InterPro" id="IPR000232">
    <property type="entry name" value="HSF_DNA-bd"/>
</dbReference>
<feature type="domain" description="HSF-type DNA-binding" evidence="7">
    <location>
        <begin position="144"/>
        <end position="254"/>
    </location>
</feature>
<protein>
    <submittedName>
        <fullName evidence="8">Heat shock transcription factor</fullName>
    </submittedName>
</protein>
<dbReference type="Pfam" id="PF00447">
    <property type="entry name" value="HSF_DNA-bind"/>
    <property type="match status" value="1"/>
</dbReference>